<protein>
    <submittedName>
        <fullName evidence="7">TetR family transcriptional regulator</fullName>
    </submittedName>
</protein>
<reference evidence="7 8" key="1">
    <citation type="journal article" date="2008" name="Int. J. Syst. Evol. Microbiol.">
        <title>Tessaracoccus flavescens sp. nov., isolated from marine sediment.</title>
        <authorList>
            <person name="Lee D.W."/>
            <person name="Lee S.D."/>
        </authorList>
    </citation>
    <scope>NUCLEOTIDE SEQUENCE [LARGE SCALE GENOMIC DNA]</scope>
    <source>
        <strain evidence="7 8">SST-39T</strain>
    </source>
</reference>
<feature type="domain" description="HTH tetR-type" evidence="6">
    <location>
        <begin position="12"/>
        <end position="72"/>
    </location>
</feature>
<dbReference type="GO" id="GO:0000976">
    <property type="term" value="F:transcription cis-regulatory region binding"/>
    <property type="evidence" value="ECO:0007669"/>
    <property type="project" value="TreeGrafter"/>
</dbReference>
<dbReference type="PRINTS" id="PR00455">
    <property type="entry name" value="HTHTETR"/>
</dbReference>
<sequence length="208" mass="22655">MRKKTGARPETLVRRNEILRAATDVFGSKGSVNGTLAEIADQVGMTHAGILHHFGSKTQLLLEVLTYRDKTDVEHFTEQHIPGGIDLFRHLVNTAIANAERAGIVQAFVVLSGESVTAEHPARDYFAHRYATLREEIVEAFTQVCEERGITDPGPVRHAAASILAVMDGLQVQWLHDPSAVDLAESTRFAIEAIVSATLHPAASDLAE</sequence>
<dbReference type="Pfam" id="PF00440">
    <property type="entry name" value="TetR_N"/>
    <property type="match status" value="1"/>
</dbReference>
<evidence type="ECO:0000256" key="3">
    <source>
        <dbReference type="ARBA" id="ARBA00023125"/>
    </source>
</evidence>
<keyword evidence="2" id="KW-0805">Transcription regulation</keyword>
<dbReference type="STRING" id="399497.BW733_08975"/>
<dbReference type="PANTHER" id="PTHR30055:SF234">
    <property type="entry name" value="HTH-TYPE TRANSCRIPTIONAL REGULATOR BETI"/>
    <property type="match status" value="1"/>
</dbReference>
<keyword evidence="4" id="KW-0804">Transcription</keyword>
<keyword evidence="3 5" id="KW-0238">DNA-binding</keyword>
<organism evidence="7 8">
    <name type="scientific">Tessaracoccus flavescens</name>
    <dbReference type="NCBI Taxonomy" id="399497"/>
    <lineage>
        <taxon>Bacteria</taxon>
        <taxon>Bacillati</taxon>
        <taxon>Actinomycetota</taxon>
        <taxon>Actinomycetes</taxon>
        <taxon>Propionibacteriales</taxon>
        <taxon>Propionibacteriaceae</taxon>
        <taxon>Tessaracoccus</taxon>
    </lineage>
</organism>
<dbReference type="PANTHER" id="PTHR30055">
    <property type="entry name" value="HTH-TYPE TRANSCRIPTIONAL REGULATOR RUTR"/>
    <property type="match status" value="1"/>
</dbReference>
<gene>
    <name evidence="7" type="ORF">BW733_08975</name>
</gene>
<dbReference type="EMBL" id="CP019607">
    <property type="protein sequence ID" value="AQP50941.1"/>
    <property type="molecule type" value="Genomic_DNA"/>
</dbReference>
<dbReference type="KEGG" id="tfa:BW733_08975"/>
<name>A0A1Q2CY08_9ACTN</name>
<dbReference type="Proteomes" id="UP000188235">
    <property type="component" value="Chromosome"/>
</dbReference>
<keyword evidence="1" id="KW-0678">Repressor</keyword>
<dbReference type="InterPro" id="IPR036271">
    <property type="entry name" value="Tet_transcr_reg_TetR-rel_C_sf"/>
</dbReference>
<dbReference type="GO" id="GO:0003700">
    <property type="term" value="F:DNA-binding transcription factor activity"/>
    <property type="evidence" value="ECO:0007669"/>
    <property type="project" value="TreeGrafter"/>
</dbReference>
<evidence type="ECO:0000256" key="5">
    <source>
        <dbReference type="PROSITE-ProRule" id="PRU00335"/>
    </source>
</evidence>
<feature type="DNA-binding region" description="H-T-H motif" evidence="5">
    <location>
        <begin position="35"/>
        <end position="54"/>
    </location>
</feature>
<evidence type="ECO:0000313" key="8">
    <source>
        <dbReference type="Proteomes" id="UP000188235"/>
    </source>
</evidence>
<accession>A0A1Q2CY08</accession>
<proteinExistence type="predicted"/>
<dbReference type="Gene3D" id="1.10.357.10">
    <property type="entry name" value="Tetracycline Repressor, domain 2"/>
    <property type="match status" value="1"/>
</dbReference>
<evidence type="ECO:0000256" key="2">
    <source>
        <dbReference type="ARBA" id="ARBA00023015"/>
    </source>
</evidence>
<evidence type="ECO:0000256" key="1">
    <source>
        <dbReference type="ARBA" id="ARBA00022491"/>
    </source>
</evidence>
<evidence type="ECO:0000256" key="4">
    <source>
        <dbReference type="ARBA" id="ARBA00023163"/>
    </source>
</evidence>
<dbReference type="InterPro" id="IPR050109">
    <property type="entry name" value="HTH-type_TetR-like_transc_reg"/>
</dbReference>
<keyword evidence="8" id="KW-1185">Reference proteome</keyword>
<dbReference type="OrthoDB" id="5112469at2"/>
<dbReference type="InterPro" id="IPR039538">
    <property type="entry name" value="BetI_C"/>
</dbReference>
<dbReference type="InterPro" id="IPR001647">
    <property type="entry name" value="HTH_TetR"/>
</dbReference>
<dbReference type="InterPro" id="IPR009057">
    <property type="entry name" value="Homeodomain-like_sf"/>
</dbReference>
<dbReference type="SUPFAM" id="SSF46689">
    <property type="entry name" value="Homeodomain-like"/>
    <property type="match status" value="1"/>
</dbReference>
<dbReference type="SUPFAM" id="SSF48498">
    <property type="entry name" value="Tetracyclin repressor-like, C-terminal domain"/>
    <property type="match status" value="1"/>
</dbReference>
<dbReference type="PROSITE" id="PS50977">
    <property type="entry name" value="HTH_TETR_2"/>
    <property type="match status" value="1"/>
</dbReference>
<dbReference type="RefSeq" id="WP_077349769.1">
    <property type="nucleotide sequence ID" value="NZ_CP019607.1"/>
</dbReference>
<dbReference type="Pfam" id="PF13977">
    <property type="entry name" value="TetR_C_6"/>
    <property type="match status" value="1"/>
</dbReference>
<evidence type="ECO:0000313" key="7">
    <source>
        <dbReference type="EMBL" id="AQP50941.1"/>
    </source>
</evidence>
<evidence type="ECO:0000259" key="6">
    <source>
        <dbReference type="PROSITE" id="PS50977"/>
    </source>
</evidence>
<dbReference type="AlphaFoldDB" id="A0A1Q2CY08"/>